<dbReference type="EMBL" id="JRNT01000007">
    <property type="protein sequence ID" value="KGF47757.1"/>
    <property type="molecule type" value="Genomic_DNA"/>
</dbReference>
<proteinExistence type="predicted"/>
<accession>A0A096BYF2</accession>
<reference evidence="1 2" key="1">
    <citation type="submission" date="2014-07" db="EMBL/GenBank/DDBJ databases">
        <authorList>
            <person name="McCorrison J."/>
            <person name="Sanka R."/>
            <person name="Torralba M."/>
            <person name="Gillis M."/>
            <person name="Haft D.H."/>
            <person name="Methe B."/>
            <person name="Sutton G."/>
            <person name="Nelson K.E."/>
        </authorList>
    </citation>
    <scope>NUCLEOTIDE SEQUENCE [LARGE SCALE GENOMIC DNA]</scope>
    <source>
        <strain evidence="1 2">DNF00314</strain>
    </source>
</reference>
<sequence>MSMDTKKIKNLIISFFDKKSVYDSHKNDNDLKDSLSFVKVDINEPMQWKQAFKGSICETGKVVCTLPKKWQECVVVFQWDPGIKDRYTTAFILNKPCDNGRVYYYDTYCEICFYVEENMLVQSGTGNGSDGCIKEVYWR</sequence>
<protein>
    <submittedName>
        <fullName evidence="1">Uncharacterized protein</fullName>
    </submittedName>
</protein>
<comment type="caution">
    <text evidence="1">The sequence shown here is derived from an EMBL/GenBank/DDBJ whole genome shotgun (WGS) entry which is preliminary data.</text>
</comment>
<keyword evidence="2" id="KW-1185">Reference proteome</keyword>
<evidence type="ECO:0000313" key="2">
    <source>
        <dbReference type="Proteomes" id="UP000029628"/>
    </source>
</evidence>
<organism evidence="1 2">
    <name type="scientific">Veillonella montpellierensis DNF00314</name>
    <dbReference type="NCBI Taxonomy" id="1401067"/>
    <lineage>
        <taxon>Bacteria</taxon>
        <taxon>Bacillati</taxon>
        <taxon>Bacillota</taxon>
        <taxon>Negativicutes</taxon>
        <taxon>Veillonellales</taxon>
        <taxon>Veillonellaceae</taxon>
        <taxon>Veillonella</taxon>
    </lineage>
</organism>
<name>A0A096BYF2_9FIRM</name>
<gene>
    <name evidence="1" type="ORF">HMPREF0872_03380</name>
</gene>
<evidence type="ECO:0000313" key="1">
    <source>
        <dbReference type="EMBL" id="KGF47757.1"/>
    </source>
</evidence>
<dbReference type="Proteomes" id="UP000029628">
    <property type="component" value="Unassembled WGS sequence"/>
</dbReference>
<dbReference type="AlphaFoldDB" id="A0A096BYF2"/>